<evidence type="ECO:0000313" key="2">
    <source>
        <dbReference type="EnsemblPlants" id="OB0147G10020.1"/>
    </source>
</evidence>
<dbReference type="Proteomes" id="UP000006038">
    <property type="component" value="Unassembled WGS sequence"/>
</dbReference>
<feature type="compositionally biased region" description="Acidic residues" evidence="1">
    <location>
        <begin position="95"/>
        <end position="110"/>
    </location>
</feature>
<accession>J3KVC8</accession>
<dbReference type="AlphaFoldDB" id="J3KVC8"/>
<protein>
    <recommendedName>
        <fullName evidence="4">DUF834 domain-containing protein</fullName>
    </recommendedName>
</protein>
<dbReference type="Gramene" id="OB0147G10020.1">
    <property type="protein sequence ID" value="OB0147G10020.1"/>
    <property type="gene ID" value="OB0147G10020"/>
</dbReference>
<evidence type="ECO:0000313" key="3">
    <source>
        <dbReference type="Proteomes" id="UP000006038"/>
    </source>
</evidence>
<keyword evidence="3" id="KW-1185">Reference proteome</keyword>
<reference evidence="2" key="1">
    <citation type="submission" date="2015-06" db="UniProtKB">
        <authorList>
            <consortium name="EnsemblPlants"/>
        </authorList>
    </citation>
    <scope>IDENTIFICATION</scope>
</reference>
<feature type="region of interest" description="Disordered" evidence="1">
    <location>
        <begin position="34"/>
        <end position="117"/>
    </location>
</feature>
<organism evidence="2">
    <name type="scientific">Oryza brachyantha</name>
    <name type="common">malo sina</name>
    <dbReference type="NCBI Taxonomy" id="4533"/>
    <lineage>
        <taxon>Eukaryota</taxon>
        <taxon>Viridiplantae</taxon>
        <taxon>Streptophyta</taxon>
        <taxon>Embryophyta</taxon>
        <taxon>Tracheophyta</taxon>
        <taxon>Spermatophyta</taxon>
        <taxon>Magnoliopsida</taxon>
        <taxon>Liliopsida</taxon>
        <taxon>Poales</taxon>
        <taxon>Poaceae</taxon>
        <taxon>BOP clade</taxon>
        <taxon>Oryzoideae</taxon>
        <taxon>Oryzeae</taxon>
        <taxon>Oryzinae</taxon>
        <taxon>Oryza</taxon>
    </lineage>
</organism>
<feature type="compositionally biased region" description="Basic residues" evidence="1">
    <location>
        <begin position="57"/>
        <end position="70"/>
    </location>
</feature>
<sequence length="117" mass="12003">MGSCHLVTCRNKLGGHGGRDGWGWQRPPVEATLARVGGGSRGSREVPAWGEGGRRGSGCRRGGRRPRRPGLKATDEGRGAGRSVRREEAALAGDGEVEEAAGEEDADLAGDDAAAAG</sequence>
<proteinExistence type="predicted"/>
<dbReference type="HOGENOM" id="CLU_2088576_0_0_1"/>
<name>J3KVC8_ORYBR</name>
<dbReference type="EnsemblPlants" id="OB0147G10020.1">
    <property type="protein sequence ID" value="OB0147G10020.1"/>
    <property type="gene ID" value="OB0147G10020"/>
</dbReference>
<evidence type="ECO:0000256" key="1">
    <source>
        <dbReference type="SAM" id="MobiDB-lite"/>
    </source>
</evidence>
<feature type="compositionally biased region" description="Basic and acidic residues" evidence="1">
    <location>
        <begin position="73"/>
        <end position="89"/>
    </location>
</feature>
<evidence type="ECO:0008006" key="4">
    <source>
        <dbReference type="Google" id="ProtNLM"/>
    </source>
</evidence>